<dbReference type="PANTHER" id="PTHR30471:SF3">
    <property type="entry name" value="UPF0758 PROTEIN YEES-RELATED"/>
    <property type="match status" value="1"/>
</dbReference>
<evidence type="ECO:0000256" key="3">
    <source>
        <dbReference type="ARBA" id="ARBA00022801"/>
    </source>
</evidence>
<evidence type="ECO:0000256" key="6">
    <source>
        <dbReference type="RuleBase" id="RU003797"/>
    </source>
</evidence>
<proteinExistence type="inferred from homology"/>
<protein>
    <submittedName>
        <fullName evidence="9">DNA repair protein RadC</fullName>
    </submittedName>
</protein>
<gene>
    <name evidence="9" type="primary">radC</name>
    <name evidence="8" type="ORF">Lqua_2310</name>
    <name evidence="9" type="ORF">NCTC12376_02850</name>
</gene>
<keyword evidence="4" id="KW-0862">Zinc</keyword>
<dbReference type="GO" id="GO:0006508">
    <property type="term" value="P:proteolysis"/>
    <property type="evidence" value="ECO:0007669"/>
    <property type="project" value="UniProtKB-KW"/>
</dbReference>
<reference evidence="8 10" key="1">
    <citation type="submission" date="2015-11" db="EMBL/GenBank/DDBJ databases">
        <title>Genomic analysis of 38 Legionella species identifies large and diverse effector repertoires.</title>
        <authorList>
            <person name="Burstein D."/>
            <person name="Amaro F."/>
            <person name="Zusman T."/>
            <person name="Lifshitz Z."/>
            <person name="Cohen O."/>
            <person name="Gilbert J.A."/>
            <person name="Pupko T."/>
            <person name="Shuman H.A."/>
            <person name="Segal G."/>
        </authorList>
    </citation>
    <scope>NUCLEOTIDE SEQUENCE [LARGE SCALE GENOMIC DNA]</scope>
    <source>
        <strain evidence="8 10">ATCC 49507</strain>
    </source>
</reference>
<dbReference type="Proteomes" id="UP000054639">
    <property type="component" value="Unassembled WGS sequence"/>
</dbReference>
<accession>A0A378KW07</accession>
<evidence type="ECO:0000313" key="10">
    <source>
        <dbReference type="Proteomes" id="UP000054639"/>
    </source>
</evidence>
<organism evidence="9 11">
    <name type="scientific">Legionella quateirensis</name>
    <dbReference type="NCBI Taxonomy" id="45072"/>
    <lineage>
        <taxon>Bacteria</taxon>
        <taxon>Pseudomonadati</taxon>
        <taxon>Pseudomonadota</taxon>
        <taxon>Gammaproteobacteria</taxon>
        <taxon>Legionellales</taxon>
        <taxon>Legionellaceae</taxon>
        <taxon>Legionella</taxon>
    </lineage>
</organism>
<dbReference type="Pfam" id="PF04002">
    <property type="entry name" value="RadC"/>
    <property type="match status" value="1"/>
</dbReference>
<dbReference type="EMBL" id="UGOW01000001">
    <property type="protein sequence ID" value="STY19024.1"/>
    <property type="molecule type" value="Genomic_DNA"/>
</dbReference>
<sequence>MTVVQSTPRFDLREKLLNYGVQSLSDTELLAVFISSGSRKKSCLQLAYDLIKHLGDLRAILNATAQNFKQIPGLGEVRYLQLQAVKEICRRSDFIHLQKDSQITNSKQTYAYLKKRLRDYKNETFAALYLDNQHRIIAYEELFSGTINSATVHTRPIIERVLQLNAAALILAHNHPSGVSDASHQDLEVTERIRDALELVDVRLLDHIVIGDNEVYSIIAENKWVCN</sequence>
<evidence type="ECO:0000256" key="4">
    <source>
        <dbReference type="ARBA" id="ARBA00022833"/>
    </source>
</evidence>
<dbReference type="NCBIfam" id="NF000642">
    <property type="entry name" value="PRK00024.1"/>
    <property type="match status" value="1"/>
</dbReference>
<evidence type="ECO:0000256" key="2">
    <source>
        <dbReference type="ARBA" id="ARBA00022723"/>
    </source>
</evidence>
<dbReference type="SUPFAM" id="SSF47781">
    <property type="entry name" value="RuvA domain 2-like"/>
    <property type="match status" value="1"/>
</dbReference>
<dbReference type="PROSITE" id="PS50249">
    <property type="entry name" value="MPN"/>
    <property type="match status" value="1"/>
</dbReference>
<dbReference type="AlphaFoldDB" id="A0A378KW07"/>
<evidence type="ECO:0000259" key="7">
    <source>
        <dbReference type="PROSITE" id="PS50249"/>
    </source>
</evidence>
<dbReference type="InterPro" id="IPR025657">
    <property type="entry name" value="RadC_JAB"/>
</dbReference>
<name>A0A378KW07_9GAMM</name>
<dbReference type="Gene3D" id="3.40.140.10">
    <property type="entry name" value="Cytidine Deaminase, domain 2"/>
    <property type="match status" value="1"/>
</dbReference>
<keyword evidence="10" id="KW-1185">Reference proteome</keyword>
<dbReference type="PANTHER" id="PTHR30471">
    <property type="entry name" value="DNA REPAIR PROTEIN RADC"/>
    <property type="match status" value="1"/>
</dbReference>
<dbReference type="GO" id="GO:0046872">
    <property type="term" value="F:metal ion binding"/>
    <property type="evidence" value="ECO:0007669"/>
    <property type="project" value="UniProtKB-KW"/>
</dbReference>
<keyword evidence="3" id="KW-0378">Hydrolase</keyword>
<evidence type="ECO:0000313" key="9">
    <source>
        <dbReference type="EMBL" id="STY19024.1"/>
    </source>
</evidence>
<dbReference type="CDD" id="cd08071">
    <property type="entry name" value="MPN_DUF2466"/>
    <property type="match status" value="1"/>
</dbReference>
<dbReference type="InterPro" id="IPR037518">
    <property type="entry name" value="MPN"/>
</dbReference>
<dbReference type="InterPro" id="IPR010994">
    <property type="entry name" value="RuvA_2-like"/>
</dbReference>
<dbReference type="Pfam" id="PF20582">
    <property type="entry name" value="UPF0758_N"/>
    <property type="match status" value="1"/>
</dbReference>
<feature type="domain" description="MPN" evidence="7">
    <location>
        <begin position="102"/>
        <end position="224"/>
    </location>
</feature>
<evidence type="ECO:0000256" key="5">
    <source>
        <dbReference type="ARBA" id="ARBA00023049"/>
    </source>
</evidence>
<keyword evidence="1" id="KW-0645">Protease</keyword>
<comment type="similarity">
    <text evidence="6">Belongs to the UPF0758 family.</text>
</comment>
<dbReference type="InterPro" id="IPR001405">
    <property type="entry name" value="UPF0758"/>
</dbReference>
<evidence type="ECO:0000256" key="1">
    <source>
        <dbReference type="ARBA" id="ARBA00022670"/>
    </source>
</evidence>
<keyword evidence="2" id="KW-0479">Metal-binding</keyword>
<dbReference type="GO" id="GO:0008237">
    <property type="term" value="F:metallopeptidase activity"/>
    <property type="evidence" value="ECO:0007669"/>
    <property type="project" value="UniProtKB-KW"/>
</dbReference>
<reference evidence="9 11" key="2">
    <citation type="submission" date="2018-06" db="EMBL/GenBank/DDBJ databases">
        <authorList>
            <consortium name="Pathogen Informatics"/>
            <person name="Doyle S."/>
        </authorList>
    </citation>
    <scope>NUCLEOTIDE SEQUENCE [LARGE SCALE GENOMIC DNA]</scope>
    <source>
        <strain evidence="9 11">NCTC12376</strain>
    </source>
</reference>
<dbReference type="NCBIfam" id="TIGR00608">
    <property type="entry name" value="radc"/>
    <property type="match status" value="1"/>
</dbReference>
<dbReference type="Proteomes" id="UP000254230">
    <property type="component" value="Unassembled WGS sequence"/>
</dbReference>
<dbReference type="PROSITE" id="PS01302">
    <property type="entry name" value="UPF0758"/>
    <property type="match status" value="1"/>
</dbReference>
<evidence type="ECO:0000313" key="8">
    <source>
        <dbReference type="EMBL" id="KTD46207.1"/>
    </source>
</evidence>
<keyword evidence="5" id="KW-0482">Metalloprotease</keyword>
<dbReference type="InterPro" id="IPR046778">
    <property type="entry name" value="UPF0758_N"/>
</dbReference>
<dbReference type="OrthoDB" id="9804482at2"/>
<dbReference type="EMBL" id="LNYR01000034">
    <property type="protein sequence ID" value="KTD46207.1"/>
    <property type="molecule type" value="Genomic_DNA"/>
</dbReference>
<dbReference type="RefSeq" id="WP_058474463.1">
    <property type="nucleotide sequence ID" value="NZ_CAAAIL010000016.1"/>
</dbReference>
<dbReference type="InterPro" id="IPR020891">
    <property type="entry name" value="UPF0758_CS"/>
</dbReference>
<dbReference type="STRING" id="45072.Lqua_2310"/>
<evidence type="ECO:0000313" key="11">
    <source>
        <dbReference type="Proteomes" id="UP000254230"/>
    </source>
</evidence>